<name>A0A9D4MWA8_DREPO</name>
<protein>
    <submittedName>
        <fullName evidence="1">Uncharacterized protein</fullName>
    </submittedName>
</protein>
<keyword evidence="2" id="KW-1185">Reference proteome</keyword>
<accession>A0A9D4MWA8</accession>
<dbReference type="Proteomes" id="UP000828390">
    <property type="component" value="Unassembled WGS sequence"/>
</dbReference>
<evidence type="ECO:0000313" key="1">
    <source>
        <dbReference type="EMBL" id="KAH3882387.1"/>
    </source>
</evidence>
<reference evidence="1" key="2">
    <citation type="submission" date="2020-11" db="EMBL/GenBank/DDBJ databases">
        <authorList>
            <person name="McCartney M.A."/>
            <person name="Auch B."/>
            <person name="Kono T."/>
            <person name="Mallez S."/>
            <person name="Becker A."/>
            <person name="Gohl D.M."/>
            <person name="Silverstein K.A.T."/>
            <person name="Koren S."/>
            <person name="Bechman K.B."/>
            <person name="Herman A."/>
            <person name="Abrahante J.E."/>
            <person name="Garbe J."/>
        </authorList>
    </citation>
    <scope>NUCLEOTIDE SEQUENCE</scope>
    <source>
        <strain evidence="1">Duluth1</strain>
        <tissue evidence="1">Whole animal</tissue>
    </source>
</reference>
<reference evidence="1" key="1">
    <citation type="journal article" date="2019" name="bioRxiv">
        <title>The Genome of the Zebra Mussel, Dreissena polymorpha: A Resource for Invasive Species Research.</title>
        <authorList>
            <person name="McCartney M.A."/>
            <person name="Auch B."/>
            <person name="Kono T."/>
            <person name="Mallez S."/>
            <person name="Zhang Y."/>
            <person name="Obille A."/>
            <person name="Becker A."/>
            <person name="Abrahante J.E."/>
            <person name="Garbe J."/>
            <person name="Badalamenti J.P."/>
            <person name="Herman A."/>
            <person name="Mangelson H."/>
            <person name="Liachko I."/>
            <person name="Sullivan S."/>
            <person name="Sone E.D."/>
            <person name="Koren S."/>
            <person name="Silverstein K.A.T."/>
            <person name="Beckman K.B."/>
            <person name="Gohl D.M."/>
        </authorList>
    </citation>
    <scope>NUCLEOTIDE SEQUENCE</scope>
    <source>
        <strain evidence="1">Duluth1</strain>
        <tissue evidence="1">Whole animal</tissue>
    </source>
</reference>
<dbReference type="AlphaFoldDB" id="A0A9D4MWA8"/>
<comment type="caution">
    <text evidence="1">The sequence shown here is derived from an EMBL/GenBank/DDBJ whole genome shotgun (WGS) entry which is preliminary data.</text>
</comment>
<sequence length="70" mass="8422">MDNDGAKSHYQVRNILFQAYSSSQHHLMRLHHNLLFPERSDACLLGFKEDRWIGAQFIRHYVFNEKISRF</sequence>
<dbReference type="EMBL" id="JAIWYP010000001">
    <property type="protein sequence ID" value="KAH3882387.1"/>
    <property type="molecule type" value="Genomic_DNA"/>
</dbReference>
<evidence type="ECO:0000313" key="2">
    <source>
        <dbReference type="Proteomes" id="UP000828390"/>
    </source>
</evidence>
<organism evidence="1 2">
    <name type="scientific">Dreissena polymorpha</name>
    <name type="common">Zebra mussel</name>
    <name type="synonym">Mytilus polymorpha</name>
    <dbReference type="NCBI Taxonomy" id="45954"/>
    <lineage>
        <taxon>Eukaryota</taxon>
        <taxon>Metazoa</taxon>
        <taxon>Spiralia</taxon>
        <taxon>Lophotrochozoa</taxon>
        <taxon>Mollusca</taxon>
        <taxon>Bivalvia</taxon>
        <taxon>Autobranchia</taxon>
        <taxon>Heteroconchia</taxon>
        <taxon>Euheterodonta</taxon>
        <taxon>Imparidentia</taxon>
        <taxon>Neoheterodontei</taxon>
        <taxon>Myida</taxon>
        <taxon>Dreissenoidea</taxon>
        <taxon>Dreissenidae</taxon>
        <taxon>Dreissena</taxon>
    </lineage>
</organism>
<gene>
    <name evidence="1" type="ORF">DPMN_006324</name>
</gene>
<proteinExistence type="predicted"/>